<dbReference type="Pfam" id="PF10303">
    <property type="entry name" value="DUF2408"/>
    <property type="match status" value="2"/>
</dbReference>
<comment type="caution">
    <text evidence="2">The sequence shown here is derived from an EMBL/GenBank/DDBJ whole genome shotgun (WGS) entry which is preliminary data.</text>
</comment>
<keyword evidence="1" id="KW-0175">Coiled coil</keyword>
<dbReference type="Proteomes" id="UP000239899">
    <property type="component" value="Unassembled WGS sequence"/>
</dbReference>
<dbReference type="OrthoDB" id="513524at2759"/>
<dbReference type="PANTHER" id="PTHR28086:SF1">
    <property type="entry name" value="CU(2+) SUPPRESSING AND BLEOMYCIN SENSITIVE PROTEIN 1"/>
    <property type="match status" value="1"/>
</dbReference>
<reference evidence="2 3" key="1">
    <citation type="journal article" date="2018" name="Plant J.">
        <title>Genome sequences of Chlorella sorokiniana UTEX 1602 and Micractinium conductrix SAG 241.80: implications to maltose excretion by a green alga.</title>
        <authorList>
            <person name="Arriola M.B."/>
            <person name="Velmurugan N."/>
            <person name="Zhang Y."/>
            <person name="Plunkett M.H."/>
            <person name="Hondzo H."/>
            <person name="Barney B.M."/>
        </authorList>
    </citation>
    <scope>NUCLEOTIDE SEQUENCE [LARGE SCALE GENOMIC DNA]</scope>
    <source>
        <strain evidence="3">UTEX 1602</strain>
    </source>
</reference>
<dbReference type="GO" id="GO:0005737">
    <property type="term" value="C:cytoplasm"/>
    <property type="evidence" value="ECO:0007669"/>
    <property type="project" value="TreeGrafter"/>
</dbReference>
<dbReference type="PANTHER" id="PTHR28086">
    <property type="entry name" value="UPF0662 PROTEIN YPL260W"/>
    <property type="match status" value="1"/>
</dbReference>
<evidence type="ECO:0000313" key="3">
    <source>
        <dbReference type="Proteomes" id="UP000239899"/>
    </source>
</evidence>
<evidence type="ECO:0000313" key="2">
    <source>
        <dbReference type="EMBL" id="PRW44252.1"/>
    </source>
</evidence>
<dbReference type="EMBL" id="LHPG02000013">
    <property type="protein sequence ID" value="PRW44252.1"/>
    <property type="molecule type" value="Genomic_DNA"/>
</dbReference>
<evidence type="ECO:0000256" key="1">
    <source>
        <dbReference type="SAM" id="Coils"/>
    </source>
</evidence>
<feature type="coiled-coil region" evidence="1">
    <location>
        <begin position="209"/>
        <end position="236"/>
    </location>
</feature>
<dbReference type="PROSITE" id="PS51257">
    <property type="entry name" value="PROKAR_LIPOPROTEIN"/>
    <property type="match status" value="1"/>
</dbReference>
<protein>
    <submittedName>
        <fullName evidence="2">Uncharacterized protein</fullName>
    </submittedName>
</protein>
<proteinExistence type="predicted"/>
<accession>A0A2P6TJI9</accession>
<name>A0A2P6TJI9_CHLSO</name>
<dbReference type="AlphaFoldDB" id="A0A2P6TJI9"/>
<dbReference type="InterPro" id="IPR018810">
    <property type="entry name" value="UPF0662"/>
</dbReference>
<dbReference type="GO" id="GO:0005634">
    <property type="term" value="C:nucleus"/>
    <property type="evidence" value="ECO:0007669"/>
    <property type="project" value="TreeGrafter"/>
</dbReference>
<sequence>MLRRALTAAAARCGPSNPQAAAACAAGLLAGRAARQVHGSTVASWATREEALSSGKAHSSVPPDVSNTGQNAPARLAHDFDKAADLYLGGLFEKINAVGQAGQLDVQIEHEGMKLRMPDGGKIAITKDPEAQALVVHSNLHDTYGSDGAADTEVPFMLTPDRSWEASGEELHAFLEDGLAKHLKAQGALQVDSSALPKRLESRRQALQARSLANTLNVVRRRLAQLQGEKAHTKEDLAHFKKVLDDIDARWRDEEGTFAGKLAAADAKTAGLCSRLFNQCYDMLEAMQQSVVEMPAELRDMHGRLLTLQAQLAKMQADADHTLAEVLPLQEQLDEIDAERLSKGGSFGAGTDTAPPGEAVCNEVLNHCYELLAVCVRGAEDVSSEMKDVYDHLRGTKNALRKLLGKRHHTAEDLRHYQQQLERIDAARVDGVFCGNLEKGIIPHGQAAAAKLLDECYDLIEKLADSAEDMPPEMLEIHGQLEAYRHELEGMMRRQRTHEELRAMQDQLDAIDDERTAHAGIFAHQPGETAPPPGQAVCSALLNHCYRLLHDLMADLAAAEAEAAQAEQ</sequence>
<organism evidence="2 3">
    <name type="scientific">Chlorella sorokiniana</name>
    <name type="common">Freshwater green alga</name>
    <dbReference type="NCBI Taxonomy" id="3076"/>
    <lineage>
        <taxon>Eukaryota</taxon>
        <taxon>Viridiplantae</taxon>
        <taxon>Chlorophyta</taxon>
        <taxon>core chlorophytes</taxon>
        <taxon>Trebouxiophyceae</taxon>
        <taxon>Chlorellales</taxon>
        <taxon>Chlorellaceae</taxon>
        <taxon>Chlorella clade</taxon>
        <taxon>Chlorella</taxon>
    </lineage>
</organism>
<gene>
    <name evidence="2" type="ORF">C2E21_6597</name>
</gene>
<dbReference type="STRING" id="3076.A0A2P6TJI9"/>
<keyword evidence="3" id="KW-1185">Reference proteome</keyword>